<evidence type="ECO:0000256" key="1">
    <source>
        <dbReference type="ARBA" id="ARBA00004475"/>
    </source>
</evidence>
<evidence type="ECO:0000256" key="2">
    <source>
        <dbReference type="ARBA" id="ARBA00006058"/>
    </source>
</evidence>
<comment type="caution">
    <text evidence="8">The sequence shown here is derived from an EMBL/GenBank/DDBJ whole genome shotgun (WGS) entry which is preliminary data.</text>
</comment>
<dbReference type="Proteomes" id="UP000537747">
    <property type="component" value="Unassembled WGS sequence"/>
</dbReference>
<dbReference type="AlphaFoldDB" id="A0A7L2SRJ3"/>
<dbReference type="GO" id="GO:0016324">
    <property type="term" value="C:apical plasma membrane"/>
    <property type="evidence" value="ECO:0007669"/>
    <property type="project" value="TreeGrafter"/>
</dbReference>
<dbReference type="GO" id="GO:0031528">
    <property type="term" value="C:microvillus membrane"/>
    <property type="evidence" value="ECO:0007669"/>
    <property type="project" value="UniProtKB-SubCell"/>
</dbReference>
<feature type="non-terminal residue" evidence="8">
    <location>
        <position position="204"/>
    </location>
</feature>
<dbReference type="GO" id="GO:0005929">
    <property type="term" value="C:cilium"/>
    <property type="evidence" value="ECO:0007669"/>
    <property type="project" value="TreeGrafter"/>
</dbReference>
<dbReference type="OrthoDB" id="6229420at2759"/>
<evidence type="ECO:0000313" key="9">
    <source>
        <dbReference type="Proteomes" id="UP000537747"/>
    </source>
</evidence>
<sequence length="204" mass="22940">GVGFSFIFSWLLMLLVTIIFVLGGNIYMFFCESWRNQQLFQLLDTPGLIPNFNLSELLGLEGDTANFSEIYRQCQQDASLWQTLHLDQRVPLDELLNISQYTGNISTAFEKMNITLSPISLLSQSQKDLLLNASRAAQPPSFTLTLEQLNQNMTQGSLLDLAAELEQLAEKEGTDVKKDLEDGARELRELDKEMQANFSGPLVS</sequence>
<evidence type="ECO:0000313" key="8">
    <source>
        <dbReference type="EMBL" id="NXS24282.1"/>
    </source>
</evidence>
<reference evidence="8 9" key="1">
    <citation type="submission" date="2019-09" db="EMBL/GenBank/DDBJ databases">
        <title>Bird 10,000 Genomes (B10K) Project - Family phase.</title>
        <authorList>
            <person name="Zhang G."/>
        </authorList>
    </citation>
    <scope>NUCLEOTIDE SEQUENCE [LARGE SCALE GENOMIC DNA]</scope>
    <source>
        <strain evidence="8">B10K-DU-002-82</strain>
    </source>
</reference>
<dbReference type="Pfam" id="PF05478">
    <property type="entry name" value="Prominin"/>
    <property type="match status" value="1"/>
</dbReference>
<keyword evidence="9" id="KW-1185">Reference proteome</keyword>
<comment type="subcellular location">
    <subcellularLocation>
        <location evidence="1">Cell projection</location>
        <location evidence="1">Microvillus membrane</location>
        <topology evidence="1">Multi-pass membrane protein</topology>
    </subcellularLocation>
</comment>
<dbReference type="InterPro" id="IPR008795">
    <property type="entry name" value="Prominin"/>
</dbReference>
<comment type="similarity">
    <text evidence="2">Belongs to the prominin family.</text>
</comment>
<dbReference type="PANTHER" id="PTHR22730">
    <property type="entry name" value="PROMININ PROM PROTEIN"/>
    <property type="match status" value="1"/>
</dbReference>
<feature type="transmembrane region" description="Helical" evidence="7">
    <location>
        <begin position="6"/>
        <end position="30"/>
    </location>
</feature>
<evidence type="ECO:0000256" key="4">
    <source>
        <dbReference type="ARBA" id="ARBA00022989"/>
    </source>
</evidence>
<organism evidence="8 9">
    <name type="scientific">Mystacornis crossleyi</name>
    <dbReference type="NCBI Taxonomy" id="98133"/>
    <lineage>
        <taxon>Eukaryota</taxon>
        <taxon>Metazoa</taxon>
        <taxon>Chordata</taxon>
        <taxon>Craniata</taxon>
        <taxon>Vertebrata</taxon>
        <taxon>Euteleostomi</taxon>
        <taxon>Archelosauria</taxon>
        <taxon>Archosauria</taxon>
        <taxon>Dinosauria</taxon>
        <taxon>Saurischia</taxon>
        <taxon>Theropoda</taxon>
        <taxon>Coelurosauria</taxon>
        <taxon>Aves</taxon>
        <taxon>Neognathae</taxon>
        <taxon>Neoaves</taxon>
        <taxon>Telluraves</taxon>
        <taxon>Australaves</taxon>
        <taxon>Passeriformes</taxon>
        <taxon>Sylvioidea</taxon>
        <taxon>Timaliidae</taxon>
        <taxon>Mystacornis</taxon>
    </lineage>
</organism>
<dbReference type="GO" id="GO:0009986">
    <property type="term" value="C:cell surface"/>
    <property type="evidence" value="ECO:0007669"/>
    <property type="project" value="TreeGrafter"/>
</dbReference>
<dbReference type="GO" id="GO:0071914">
    <property type="term" value="C:prominosome"/>
    <property type="evidence" value="ECO:0007669"/>
    <property type="project" value="TreeGrafter"/>
</dbReference>
<accession>A0A7L2SRJ3</accession>
<protein>
    <submittedName>
        <fullName evidence="8">PROM2 protein</fullName>
    </submittedName>
</protein>
<proteinExistence type="inferred from homology"/>
<name>A0A7L2SRJ3_9PASS</name>
<gene>
    <name evidence="8" type="primary">Prom2_0</name>
    <name evidence="8" type="ORF">MYSCRO_R04051</name>
</gene>
<dbReference type="GO" id="GO:0015485">
    <property type="term" value="F:cholesterol binding"/>
    <property type="evidence" value="ECO:0007669"/>
    <property type="project" value="TreeGrafter"/>
</dbReference>
<evidence type="ECO:0000256" key="6">
    <source>
        <dbReference type="ARBA" id="ARBA00023180"/>
    </source>
</evidence>
<feature type="non-terminal residue" evidence="8">
    <location>
        <position position="1"/>
    </location>
</feature>
<keyword evidence="5 7" id="KW-0472">Membrane</keyword>
<dbReference type="PANTHER" id="PTHR22730:SF4">
    <property type="entry name" value="PROMININ-1-A-LIKE"/>
    <property type="match status" value="1"/>
</dbReference>
<keyword evidence="4 7" id="KW-1133">Transmembrane helix</keyword>
<evidence type="ECO:0000256" key="5">
    <source>
        <dbReference type="ARBA" id="ARBA00023136"/>
    </source>
</evidence>
<evidence type="ECO:0000256" key="3">
    <source>
        <dbReference type="ARBA" id="ARBA00022692"/>
    </source>
</evidence>
<dbReference type="EMBL" id="VYZQ01233795">
    <property type="protein sequence ID" value="NXS24282.1"/>
    <property type="molecule type" value="Genomic_DNA"/>
</dbReference>
<evidence type="ECO:0000256" key="7">
    <source>
        <dbReference type="SAM" id="Phobius"/>
    </source>
</evidence>
<keyword evidence="3 7" id="KW-0812">Transmembrane</keyword>
<keyword evidence="6" id="KW-0325">Glycoprotein</keyword>